<keyword evidence="1" id="KW-0472">Membrane</keyword>
<sequence length="40" mass="4728">MQSSLGGRKSYEYFTYLHNRYVKSVIFGIGNIYFDLIFLS</sequence>
<feature type="transmembrane region" description="Helical" evidence="1">
    <location>
        <begin position="21"/>
        <end position="39"/>
    </location>
</feature>
<reference evidence="2" key="1">
    <citation type="journal article" date="2011" name="Environ. Microbiol.">
        <title>Genomic insights into the metabolic potential of the polycyclic aromatic hydrocarbon degrading sulfate-reducing Deltaproteobacterium N47.</title>
        <authorList>
            <person name="Bergmann F."/>
            <person name="Selesi D."/>
            <person name="Weinmaier T."/>
            <person name="Tischler P."/>
            <person name="Rattei T."/>
            <person name="Meckenstock R.U."/>
        </authorList>
    </citation>
    <scope>NUCLEOTIDE SEQUENCE</scope>
</reference>
<dbReference type="EMBL" id="FR695868">
    <property type="protein sequence ID" value="CBX27917.1"/>
    <property type="molecule type" value="Genomic_DNA"/>
</dbReference>
<accession>E1YBH3</accession>
<organism evidence="2">
    <name type="scientific">uncultured Desulfobacterium sp</name>
    <dbReference type="NCBI Taxonomy" id="201089"/>
    <lineage>
        <taxon>Bacteria</taxon>
        <taxon>Pseudomonadati</taxon>
        <taxon>Thermodesulfobacteriota</taxon>
        <taxon>Desulfobacteria</taxon>
        <taxon>Desulfobacterales</taxon>
        <taxon>Desulfobacteriaceae</taxon>
        <taxon>Desulfobacterium</taxon>
        <taxon>environmental samples</taxon>
    </lineage>
</organism>
<name>E1YBH3_9BACT</name>
<proteinExistence type="predicted"/>
<keyword evidence="1" id="KW-0812">Transmembrane</keyword>
<evidence type="ECO:0000256" key="1">
    <source>
        <dbReference type="SAM" id="Phobius"/>
    </source>
</evidence>
<protein>
    <submittedName>
        <fullName evidence="2">Uncharacterized protein</fullName>
    </submittedName>
</protein>
<dbReference type="AlphaFoldDB" id="E1YBH3"/>
<keyword evidence="1" id="KW-1133">Transmembrane helix</keyword>
<evidence type="ECO:0000313" key="2">
    <source>
        <dbReference type="EMBL" id="CBX27917.1"/>
    </source>
</evidence>
<gene>
    <name evidence="2" type="ORF">N47_G32410</name>
</gene>